<dbReference type="Proteomes" id="UP001165083">
    <property type="component" value="Unassembled WGS sequence"/>
</dbReference>
<feature type="domain" description="Helitron helicase-like" evidence="1">
    <location>
        <begin position="13"/>
        <end position="115"/>
    </location>
</feature>
<dbReference type="OrthoDB" id="126095at2759"/>
<protein>
    <submittedName>
        <fullName evidence="2">Unnamed protein product</fullName>
    </submittedName>
</protein>
<name>A0A9W6WMP9_9STRA</name>
<keyword evidence="3" id="KW-1185">Reference proteome</keyword>
<proteinExistence type="predicted"/>
<evidence type="ECO:0000313" key="2">
    <source>
        <dbReference type="EMBL" id="GMF09583.1"/>
    </source>
</evidence>
<organism evidence="2 3">
    <name type="scientific">Phytophthora lilii</name>
    <dbReference type="NCBI Taxonomy" id="2077276"/>
    <lineage>
        <taxon>Eukaryota</taxon>
        <taxon>Sar</taxon>
        <taxon>Stramenopiles</taxon>
        <taxon>Oomycota</taxon>
        <taxon>Peronosporomycetes</taxon>
        <taxon>Peronosporales</taxon>
        <taxon>Peronosporaceae</taxon>
        <taxon>Phytophthora</taxon>
    </lineage>
</organism>
<evidence type="ECO:0000259" key="1">
    <source>
        <dbReference type="Pfam" id="PF14214"/>
    </source>
</evidence>
<accession>A0A9W6WMP9</accession>
<dbReference type="AlphaFoldDB" id="A0A9W6WMP9"/>
<evidence type="ECO:0000313" key="3">
    <source>
        <dbReference type="Proteomes" id="UP001165083"/>
    </source>
</evidence>
<dbReference type="Pfam" id="PF14214">
    <property type="entry name" value="Helitron_like_N"/>
    <property type="match status" value="1"/>
</dbReference>
<dbReference type="EMBL" id="BSXW01000013">
    <property type="protein sequence ID" value="GMF09583.1"/>
    <property type="molecule type" value="Genomic_DNA"/>
</dbReference>
<comment type="caution">
    <text evidence="2">The sequence shown here is derived from an EMBL/GenBank/DDBJ whole genome shotgun (WGS) entry which is preliminary data.</text>
</comment>
<sequence>MENDERLCRAKFLKTVEIGSRSVWGSNAERTQCRYKAFAYQTKFGQPALVMTLTPNSDNSLVLAQYTGILSVDTLFDLLEARPTVTKKITFRGLLGDVRAYFGMVENQGRGTLHIQLPIWLNHCPPNSAVIMKIVDSPEGKEFRERVASYADSIVRNDLPISLVNYNCSSCGACFQHLIELPIPELARKDPTGRYSKARSRCRPAEPVLVVVVVPDLTSSTSFAMHC</sequence>
<gene>
    <name evidence="2" type="ORF">Plil01_000047400</name>
</gene>
<reference evidence="2" key="1">
    <citation type="submission" date="2023-04" db="EMBL/GenBank/DDBJ databases">
        <title>Phytophthora lilii NBRC 32176.</title>
        <authorList>
            <person name="Ichikawa N."/>
            <person name="Sato H."/>
            <person name="Tonouchi N."/>
        </authorList>
    </citation>
    <scope>NUCLEOTIDE SEQUENCE</scope>
    <source>
        <strain evidence="2">NBRC 32176</strain>
    </source>
</reference>
<dbReference type="InterPro" id="IPR025476">
    <property type="entry name" value="Helitron_helicase-like"/>
</dbReference>